<dbReference type="InterPro" id="IPR050879">
    <property type="entry name" value="Acyltransferase_3"/>
</dbReference>
<keyword evidence="2" id="KW-1133">Transmembrane helix</keyword>
<feature type="transmembrane region" description="Helical" evidence="2">
    <location>
        <begin position="238"/>
        <end position="258"/>
    </location>
</feature>
<feature type="transmembrane region" description="Helical" evidence="2">
    <location>
        <begin position="81"/>
        <end position="102"/>
    </location>
</feature>
<dbReference type="GO" id="GO:0016747">
    <property type="term" value="F:acyltransferase activity, transferring groups other than amino-acyl groups"/>
    <property type="evidence" value="ECO:0007669"/>
    <property type="project" value="InterPro"/>
</dbReference>
<comment type="caution">
    <text evidence="4">The sequence shown here is derived from an EMBL/GenBank/DDBJ whole genome shotgun (WGS) entry which is preliminary data.</text>
</comment>
<dbReference type="AlphaFoldDB" id="A0A644WKK9"/>
<feature type="transmembrane region" description="Helical" evidence="2">
    <location>
        <begin position="270"/>
        <end position="287"/>
    </location>
</feature>
<feature type="transmembrane region" description="Helical" evidence="2">
    <location>
        <begin position="209"/>
        <end position="226"/>
    </location>
</feature>
<feature type="transmembrane region" description="Helical" evidence="2">
    <location>
        <begin position="180"/>
        <end position="202"/>
    </location>
</feature>
<evidence type="ECO:0000256" key="1">
    <source>
        <dbReference type="SAM" id="MobiDB-lite"/>
    </source>
</evidence>
<feature type="transmembrane region" description="Helical" evidence="2">
    <location>
        <begin position="32"/>
        <end position="50"/>
    </location>
</feature>
<feature type="transmembrane region" description="Helical" evidence="2">
    <location>
        <begin position="381"/>
        <end position="400"/>
    </location>
</feature>
<gene>
    <name evidence="4" type="ORF">SDC9_50361</name>
</gene>
<feature type="region of interest" description="Disordered" evidence="1">
    <location>
        <begin position="1"/>
        <end position="20"/>
    </location>
</feature>
<proteinExistence type="predicted"/>
<feature type="transmembrane region" description="Helical" evidence="2">
    <location>
        <begin position="122"/>
        <end position="142"/>
    </location>
</feature>
<dbReference type="PANTHER" id="PTHR23028">
    <property type="entry name" value="ACETYLTRANSFERASE"/>
    <property type="match status" value="1"/>
</dbReference>
<name>A0A644WKK9_9ZZZZ</name>
<dbReference type="PANTHER" id="PTHR23028:SF53">
    <property type="entry name" value="ACYL_TRANSF_3 DOMAIN-CONTAINING PROTEIN"/>
    <property type="match status" value="1"/>
</dbReference>
<dbReference type="GO" id="GO:0016020">
    <property type="term" value="C:membrane"/>
    <property type="evidence" value="ECO:0007669"/>
    <property type="project" value="TreeGrafter"/>
</dbReference>
<evidence type="ECO:0000256" key="2">
    <source>
        <dbReference type="SAM" id="Phobius"/>
    </source>
</evidence>
<feature type="transmembrane region" description="Helical" evidence="2">
    <location>
        <begin position="336"/>
        <end position="353"/>
    </location>
</feature>
<protein>
    <recommendedName>
        <fullName evidence="3">Acyltransferase 3 domain-containing protein</fullName>
    </recommendedName>
</protein>
<dbReference type="Pfam" id="PF01757">
    <property type="entry name" value="Acyl_transf_3"/>
    <property type="match status" value="1"/>
</dbReference>
<evidence type="ECO:0000313" key="4">
    <source>
        <dbReference type="EMBL" id="MPM04091.1"/>
    </source>
</evidence>
<keyword evidence="2" id="KW-0472">Membrane</keyword>
<organism evidence="4">
    <name type="scientific">bioreactor metagenome</name>
    <dbReference type="NCBI Taxonomy" id="1076179"/>
    <lineage>
        <taxon>unclassified sequences</taxon>
        <taxon>metagenomes</taxon>
        <taxon>ecological metagenomes</taxon>
    </lineage>
</organism>
<sequence>MEKEAVPQTAPEIPAAGRREKNTRFDEKHIDVLDGIRALAVLGVLWFHFWQQNWISPYFKLPFLTSLGLSASVSLDFLPRAGFLFVDLLLFLSAFCLFLPYVRASLDGAALPKAGQFYKKRIARIVPSYYFAVFVILFAVAIPSGEYGSAEECLRDLLPTLTFTQTLFPNILLGTKLNGVLWTAAIEMQFYLFFPLLATAFVKKPGWTYLGMAAVAALYLRGFALNNPDSIRTTLNQLPGFFGVFANGMAVAYLYVLFARRVKRSAQLSAVALCALIAGIWILVGMMKAAPGTNPVHLWQAENRYRLSLVFALIVVSSALTFSGVRWFFSNAVMRFLSAISYNLYIWHQWISVKFKQWKIPYWTGDTPPNMTGDRVWQWKYTALILAGAFLAAILATYFIERPAAKWILKPRSHDEREPLLSVCCEELPQENAEAGEQAEKENHEQ</sequence>
<keyword evidence="2" id="KW-0812">Transmembrane</keyword>
<dbReference type="InterPro" id="IPR002656">
    <property type="entry name" value="Acyl_transf_3_dom"/>
</dbReference>
<reference evidence="4" key="1">
    <citation type="submission" date="2019-08" db="EMBL/GenBank/DDBJ databases">
        <authorList>
            <person name="Kucharzyk K."/>
            <person name="Murdoch R.W."/>
            <person name="Higgins S."/>
            <person name="Loffler F."/>
        </authorList>
    </citation>
    <scope>NUCLEOTIDE SEQUENCE</scope>
</reference>
<evidence type="ECO:0000259" key="3">
    <source>
        <dbReference type="Pfam" id="PF01757"/>
    </source>
</evidence>
<dbReference type="EMBL" id="VSSQ01001008">
    <property type="protein sequence ID" value="MPM04091.1"/>
    <property type="molecule type" value="Genomic_DNA"/>
</dbReference>
<dbReference type="GO" id="GO:0000271">
    <property type="term" value="P:polysaccharide biosynthetic process"/>
    <property type="evidence" value="ECO:0007669"/>
    <property type="project" value="TreeGrafter"/>
</dbReference>
<feature type="transmembrane region" description="Helical" evidence="2">
    <location>
        <begin position="307"/>
        <end position="329"/>
    </location>
</feature>
<accession>A0A644WKK9</accession>
<feature type="domain" description="Acyltransferase 3" evidence="3">
    <location>
        <begin position="33"/>
        <end position="395"/>
    </location>
</feature>